<evidence type="ECO:0000256" key="7">
    <source>
        <dbReference type="ARBA" id="ARBA00023136"/>
    </source>
</evidence>
<keyword evidence="4" id="KW-1003">Cell membrane</keyword>
<dbReference type="CDD" id="cd16015">
    <property type="entry name" value="LTA_synthase"/>
    <property type="match status" value="1"/>
</dbReference>
<feature type="binding site" evidence="10">
    <location>
        <position position="487"/>
    </location>
    <ligand>
        <name>Mn(2+)</name>
        <dbReference type="ChEBI" id="CHEBI:29035"/>
    </ligand>
</feature>
<dbReference type="GO" id="GO:0005886">
    <property type="term" value="C:plasma membrane"/>
    <property type="evidence" value="ECO:0007669"/>
    <property type="project" value="UniProtKB-SubCell"/>
</dbReference>
<comment type="similarity">
    <text evidence="3">Belongs to the LTA synthase family.</text>
</comment>
<comment type="caution">
    <text evidence="13">The sequence shown here is derived from an EMBL/GenBank/DDBJ whole genome shotgun (WGS) entry which is preliminary data.</text>
</comment>
<keyword evidence="9" id="KW-0464">Manganese</keyword>
<dbReference type="GO" id="GO:0046872">
    <property type="term" value="F:metal ion binding"/>
    <property type="evidence" value="ECO:0007669"/>
    <property type="project" value="UniProtKB-KW"/>
</dbReference>
<comment type="subcellular location">
    <subcellularLocation>
        <location evidence="1">Cell membrane</location>
        <topology evidence="1">Multi-pass membrane protein</topology>
    </subcellularLocation>
</comment>
<evidence type="ECO:0000256" key="8">
    <source>
        <dbReference type="PIRSR" id="PIRSR005091-1"/>
    </source>
</evidence>
<feature type="domain" description="Sulfatase N-terminal" evidence="12">
    <location>
        <begin position="262"/>
        <end position="550"/>
    </location>
</feature>
<dbReference type="Gene3D" id="3.40.720.10">
    <property type="entry name" value="Alkaline Phosphatase, subunit A"/>
    <property type="match status" value="1"/>
</dbReference>
<dbReference type="RefSeq" id="WP_069194296.1">
    <property type="nucleotide sequence ID" value="NZ_RLII01000008.1"/>
</dbReference>
<proteinExistence type="inferred from homology"/>
<feature type="active site" evidence="8">
    <location>
        <position position="312"/>
    </location>
</feature>
<keyword evidence="6 11" id="KW-1133">Transmembrane helix</keyword>
<evidence type="ECO:0000256" key="10">
    <source>
        <dbReference type="PIRSR" id="PIRSR005091-3"/>
    </source>
</evidence>
<feature type="binding site" evidence="10">
    <location>
        <position position="270"/>
    </location>
    <ligand>
        <name>Mn(2+)</name>
        <dbReference type="ChEBI" id="CHEBI:29035"/>
    </ligand>
</feature>
<feature type="transmembrane region" description="Helical" evidence="11">
    <location>
        <begin position="133"/>
        <end position="154"/>
    </location>
</feature>
<dbReference type="InterPro" id="IPR050448">
    <property type="entry name" value="OpgB/LTA_synthase_biosynth"/>
</dbReference>
<dbReference type="InterPro" id="IPR017850">
    <property type="entry name" value="Alkaline_phosphatase_core_sf"/>
</dbReference>
<evidence type="ECO:0000256" key="3">
    <source>
        <dbReference type="ARBA" id="ARBA00009983"/>
    </source>
</evidence>
<feature type="binding site" evidence="10">
    <location>
        <position position="312"/>
    </location>
    <ligand>
        <name>Mn(2+)</name>
        <dbReference type="ChEBI" id="CHEBI:29035"/>
    </ligand>
</feature>
<keyword evidence="14" id="KW-1185">Reference proteome</keyword>
<evidence type="ECO:0000256" key="11">
    <source>
        <dbReference type="SAM" id="Phobius"/>
    </source>
</evidence>
<gene>
    <name evidence="13" type="ORF">EFD62_08725</name>
</gene>
<feature type="transmembrane region" description="Helical" evidence="11">
    <location>
        <begin position="20"/>
        <end position="40"/>
    </location>
</feature>
<organism evidence="13 14">
    <name type="scientific">Acetivibrio mesophilus</name>
    <dbReference type="NCBI Taxonomy" id="2487273"/>
    <lineage>
        <taxon>Bacteria</taxon>
        <taxon>Bacillati</taxon>
        <taxon>Bacillota</taxon>
        <taxon>Clostridia</taxon>
        <taxon>Eubacteriales</taxon>
        <taxon>Oscillospiraceae</taxon>
        <taxon>Acetivibrio</taxon>
    </lineage>
</organism>
<feature type="transmembrane region" description="Helical" evidence="11">
    <location>
        <begin position="86"/>
        <end position="105"/>
    </location>
</feature>
<reference evidence="14" key="1">
    <citation type="submission" date="2018-11" db="EMBL/GenBank/DDBJ databases">
        <title>Genome sequencing of a novel mesophilic and cellulolytic organism within the genus Hungateiclostridium.</title>
        <authorList>
            <person name="Rettenmaier R."/>
            <person name="Liebl W."/>
            <person name="Zverlov V."/>
        </authorList>
    </citation>
    <scope>NUCLEOTIDE SEQUENCE [LARGE SCALE GENOMIC DNA]</scope>
    <source>
        <strain evidence="14">N2K1</strain>
    </source>
</reference>
<keyword evidence="5 11" id="KW-0812">Transmembrane</keyword>
<evidence type="ECO:0000259" key="12">
    <source>
        <dbReference type="Pfam" id="PF00884"/>
    </source>
</evidence>
<dbReference type="Proteomes" id="UP000289166">
    <property type="component" value="Unassembled WGS sequence"/>
</dbReference>
<sequence length="630" mass="72542">MKVSIERVRSNIFTDLKPQLNIFGIVYAVIFVCSVVFKGVFLQFQNQINFKPFLSTTNMFMIVATMSFALVLLSLPIVFHTKRRTLFFVLSILISVLFFADALYLRYYNTIITIPVIYNARYLGPVKESIMSLIRISDILYFLDIPVLAVMSFVFSKRTYKNKFPLIKRCIVAVVLMVISFGSFKIAYSKNDMSEYDNNYIVKNFGIGYFHYYDVKKYVKENYLRDKKLKNEEKSELVSFFDEKNGEAGKLPNKFCDIAKGKNLIVIQMEALQHFVINREINGKEITPNLNKLAKESLYFDNIYVQVAGGNTSDAEFMTNTSLYPAKEGAAYFRFATNEYNTIAKELKNEGYNSYALHAYGPAFWNRTEMYKAIGFDTFISSNDYVMDEYIGWGGWALSDDSFYRQSMDIIDVSSPFYSFFITLSGHHPYSYFEDKQTFDVGKYDRTYLGNYIKAQNYADAAIGRFMEKLKAMGLYENSLIVIYGDHTGLPKTQAGELLDLLQLSDSKVDWIRLQKIPLLIHCPGVEGETITTTGGQVDIFPMIANMMGIDNYYAMGKDLLNSQKGYAVLRNGSVLTDSYYYCSEDDTVYDIKNGEVLDKKDYEDEIKEYQKDLRISDIILEKDALRKLK</sequence>
<dbReference type="SUPFAM" id="SSF53649">
    <property type="entry name" value="Alkaline phosphatase-like"/>
    <property type="match status" value="1"/>
</dbReference>
<dbReference type="AlphaFoldDB" id="A0A4V1K266"/>
<dbReference type="Gene3D" id="3.30.1120.170">
    <property type="match status" value="1"/>
</dbReference>
<dbReference type="PANTHER" id="PTHR47371:SF3">
    <property type="entry name" value="PHOSPHOGLYCEROL TRANSFERASE I"/>
    <property type="match status" value="1"/>
</dbReference>
<dbReference type="PANTHER" id="PTHR47371">
    <property type="entry name" value="LIPOTEICHOIC ACID SYNTHASE"/>
    <property type="match status" value="1"/>
</dbReference>
<dbReference type="InterPro" id="IPR012160">
    <property type="entry name" value="LtaS-like"/>
</dbReference>
<feature type="binding site" evidence="10">
    <location>
        <position position="486"/>
    </location>
    <ligand>
        <name>Mn(2+)</name>
        <dbReference type="ChEBI" id="CHEBI:29035"/>
    </ligand>
</feature>
<accession>A0A4V1K266</accession>
<evidence type="ECO:0000256" key="4">
    <source>
        <dbReference type="ARBA" id="ARBA00022475"/>
    </source>
</evidence>
<feature type="binding site" evidence="9">
    <location>
        <position position="427"/>
    </location>
    <ligand>
        <name>substrate</name>
    </ligand>
</feature>
<evidence type="ECO:0000313" key="13">
    <source>
        <dbReference type="EMBL" id="RXE59219.1"/>
    </source>
</evidence>
<dbReference type="EMBL" id="RLII01000008">
    <property type="protein sequence ID" value="RXE59219.1"/>
    <property type="molecule type" value="Genomic_DNA"/>
</dbReference>
<dbReference type="InterPro" id="IPR000917">
    <property type="entry name" value="Sulfatase_N"/>
</dbReference>
<evidence type="ECO:0000256" key="1">
    <source>
        <dbReference type="ARBA" id="ARBA00004651"/>
    </source>
</evidence>
<evidence type="ECO:0000256" key="9">
    <source>
        <dbReference type="PIRSR" id="PIRSR005091-2"/>
    </source>
</evidence>
<evidence type="ECO:0000256" key="6">
    <source>
        <dbReference type="ARBA" id="ARBA00022989"/>
    </source>
</evidence>
<evidence type="ECO:0000256" key="5">
    <source>
        <dbReference type="ARBA" id="ARBA00022692"/>
    </source>
</evidence>
<evidence type="ECO:0000313" key="14">
    <source>
        <dbReference type="Proteomes" id="UP000289166"/>
    </source>
</evidence>
<feature type="transmembrane region" description="Helical" evidence="11">
    <location>
        <begin position="166"/>
        <end position="188"/>
    </location>
</feature>
<evidence type="ECO:0000256" key="2">
    <source>
        <dbReference type="ARBA" id="ARBA00004936"/>
    </source>
</evidence>
<protein>
    <submittedName>
        <fullName evidence="13">LTA synthase family protein</fullName>
    </submittedName>
</protein>
<dbReference type="PIRSF" id="PIRSF005091">
    <property type="entry name" value="Mmb_sulf_HI1246"/>
    <property type="match status" value="1"/>
</dbReference>
<feature type="transmembrane region" description="Helical" evidence="11">
    <location>
        <begin position="60"/>
        <end position="79"/>
    </location>
</feature>
<dbReference type="OrthoDB" id="5901192at2"/>
<name>A0A4V1K266_9FIRM</name>
<comment type="pathway">
    <text evidence="2">Cell wall biogenesis; lipoteichoic acid biosynthesis.</text>
</comment>
<dbReference type="Pfam" id="PF00884">
    <property type="entry name" value="Sulfatase"/>
    <property type="match status" value="1"/>
</dbReference>
<keyword evidence="7 11" id="KW-0472">Membrane</keyword>
<keyword evidence="9" id="KW-0479">Metal-binding</keyword>